<gene>
    <name evidence="2" type="ORF">SAMN05216221_1020</name>
</gene>
<sequence>MNYKYKKRGVSRLPHHFKLSLLGCAVSVLALPTAQAGSFEFGDGIEVDYLATFNYGLNMRAEKQAHALLDNINGDDGNRNFDRGSFFNNRVSLLAEMDIHKGDYGLMLRGSSFYDFAYMRDNDNRSANTINKLGDTDEFSSEAEDRVGTRTRLLDAYLYGGTTVGDSGFLDVRVGNQVVAWGESLFISGISGVQGPVDATKANIPGTEIKEILLPELQASARFSVNDWTLLGYYQFKNHPYELSPAGEYFSYADMIGPGGQYIRFMPGDLATLLNFGAAIPRTASDNARDGGEWGMGVRYKLTPYTEVGAYRLRYHERTPSLLLNIDPVTFFPTSYTLKYFEDVDLTGASLSTRVGDWQVSGEVSYKDGLSLLTRTGVSRGEATQAQVSLLKTWGKSWIAPQASFAGEFGAVHINDVDDGGVSNLANDRNAQFGQFMVTLTYPNVFNGWDLDVPFSYGHAFNQSSVSTFGFGGDGDARASLGARFKYLNNLEMGLTYNAYLGSADPLERPLADRDFVAFNLKYNL</sequence>
<evidence type="ECO:0000313" key="2">
    <source>
        <dbReference type="EMBL" id="SDS07864.1"/>
    </source>
</evidence>
<proteinExistence type="predicted"/>
<evidence type="ECO:0008006" key="4">
    <source>
        <dbReference type="Google" id="ProtNLM"/>
    </source>
</evidence>
<evidence type="ECO:0000313" key="3">
    <source>
        <dbReference type="Proteomes" id="UP000243359"/>
    </source>
</evidence>
<evidence type="ECO:0000256" key="1">
    <source>
        <dbReference type="SAM" id="SignalP"/>
    </source>
</evidence>
<feature type="signal peptide" evidence="1">
    <location>
        <begin position="1"/>
        <end position="36"/>
    </location>
</feature>
<protein>
    <recommendedName>
        <fullName evidence="4">DUF1302 domain-containing protein</fullName>
    </recommendedName>
</protein>
<name>A0A1H1P9R7_9PSED</name>
<reference evidence="3" key="1">
    <citation type="submission" date="2016-10" db="EMBL/GenBank/DDBJ databases">
        <authorList>
            <person name="Varghese N."/>
            <person name="Submissions S."/>
        </authorList>
    </citation>
    <scope>NUCLEOTIDE SEQUENCE [LARGE SCALE GENOMIC DNA]</scope>
    <source>
        <strain evidence="3">KCTC 32247</strain>
    </source>
</reference>
<organism evidence="2 3">
    <name type="scientific">Pseudomonas oryzae</name>
    <dbReference type="NCBI Taxonomy" id="1392877"/>
    <lineage>
        <taxon>Bacteria</taxon>
        <taxon>Pseudomonadati</taxon>
        <taxon>Pseudomonadota</taxon>
        <taxon>Gammaproteobacteria</taxon>
        <taxon>Pseudomonadales</taxon>
        <taxon>Pseudomonadaceae</taxon>
        <taxon>Pseudomonas</taxon>
    </lineage>
</organism>
<feature type="chain" id="PRO_5009256313" description="DUF1302 domain-containing protein" evidence="1">
    <location>
        <begin position="37"/>
        <end position="525"/>
    </location>
</feature>
<dbReference type="InterPro" id="IPR010727">
    <property type="entry name" value="DUF1302"/>
</dbReference>
<dbReference type="Proteomes" id="UP000243359">
    <property type="component" value="Chromosome I"/>
</dbReference>
<dbReference type="EMBL" id="LT629751">
    <property type="protein sequence ID" value="SDS07864.1"/>
    <property type="molecule type" value="Genomic_DNA"/>
</dbReference>
<keyword evidence="3" id="KW-1185">Reference proteome</keyword>
<dbReference type="AlphaFoldDB" id="A0A1H1P9R7"/>
<dbReference type="STRING" id="1392877.SAMN05216221_1020"/>
<dbReference type="OrthoDB" id="8522166at2"/>
<dbReference type="RefSeq" id="WP_090347913.1">
    <property type="nucleotide sequence ID" value="NZ_LT629751.1"/>
</dbReference>
<keyword evidence="1" id="KW-0732">Signal</keyword>
<dbReference type="Pfam" id="PF06980">
    <property type="entry name" value="DUF1302"/>
    <property type="match status" value="1"/>
</dbReference>
<accession>A0A1H1P9R7</accession>